<evidence type="ECO:0000259" key="4">
    <source>
        <dbReference type="Pfam" id="PF08241"/>
    </source>
</evidence>
<comment type="caution">
    <text evidence="5">The sequence shown here is derived from an EMBL/GenBank/DDBJ whole genome shotgun (WGS) entry which is preliminary data.</text>
</comment>
<evidence type="ECO:0000256" key="1">
    <source>
        <dbReference type="ARBA" id="ARBA00022603"/>
    </source>
</evidence>
<dbReference type="InterPro" id="IPR013216">
    <property type="entry name" value="Methyltransf_11"/>
</dbReference>
<dbReference type="PANTHER" id="PTHR43464">
    <property type="entry name" value="METHYLTRANSFERASE"/>
    <property type="match status" value="1"/>
</dbReference>
<evidence type="ECO:0000256" key="2">
    <source>
        <dbReference type="ARBA" id="ARBA00022679"/>
    </source>
</evidence>
<dbReference type="Proteomes" id="UP000632454">
    <property type="component" value="Unassembled WGS sequence"/>
</dbReference>
<keyword evidence="1 5" id="KW-0489">Methyltransferase</keyword>
<evidence type="ECO:0000256" key="3">
    <source>
        <dbReference type="ARBA" id="ARBA00022691"/>
    </source>
</evidence>
<gene>
    <name evidence="5" type="ORF">GCM10007298_14060</name>
</gene>
<dbReference type="RefSeq" id="WP_188488183.1">
    <property type="nucleotide sequence ID" value="NZ_BMCS01000001.1"/>
</dbReference>
<dbReference type="SUPFAM" id="SSF53335">
    <property type="entry name" value="S-adenosyl-L-methionine-dependent methyltransferases"/>
    <property type="match status" value="1"/>
</dbReference>
<dbReference type="CDD" id="cd02440">
    <property type="entry name" value="AdoMet_MTases"/>
    <property type="match status" value="1"/>
</dbReference>
<evidence type="ECO:0000313" key="5">
    <source>
        <dbReference type="EMBL" id="GGF19188.1"/>
    </source>
</evidence>
<organism evidence="5 6">
    <name type="scientific">Williamsia phyllosphaerae</name>
    <dbReference type="NCBI Taxonomy" id="885042"/>
    <lineage>
        <taxon>Bacteria</taxon>
        <taxon>Bacillati</taxon>
        <taxon>Actinomycetota</taxon>
        <taxon>Actinomycetes</taxon>
        <taxon>Mycobacteriales</taxon>
        <taxon>Nocardiaceae</taxon>
        <taxon>Williamsia</taxon>
    </lineage>
</organism>
<dbReference type="Gene3D" id="3.40.50.150">
    <property type="entry name" value="Vaccinia Virus protein VP39"/>
    <property type="match status" value="1"/>
</dbReference>
<evidence type="ECO:0000313" key="6">
    <source>
        <dbReference type="Proteomes" id="UP000632454"/>
    </source>
</evidence>
<dbReference type="PANTHER" id="PTHR43464:SF19">
    <property type="entry name" value="UBIQUINONE BIOSYNTHESIS O-METHYLTRANSFERASE, MITOCHONDRIAL"/>
    <property type="match status" value="1"/>
</dbReference>
<proteinExistence type="predicted"/>
<dbReference type="EMBL" id="BMCS01000001">
    <property type="protein sequence ID" value="GGF19188.1"/>
    <property type="molecule type" value="Genomic_DNA"/>
</dbReference>
<dbReference type="GO" id="GO:0032259">
    <property type="term" value="P:methylation"/>
    <property type="evidence" value="ECO:0007669"/>
    <property type="project" value="UniProtKB-KW"/>
</dbReference>
<accession>A0ABQ1UI47</accession>
<keyword evidence="6" id="KW-1185">Reference proteome</keyword>
<keyword evidence="3" id="KW-0949">S-adenosyl-L-methionine</keyword>
<sequence length="224" mass="23757">MSRPHDADASRLAAQSLARGDVTGWFEDLYREAAGGDAVVPWDAPQANPLIVDALADAGDAVGRSALVVGSGLGRDAEHIASLGYRTTAFDVSPTGIDSARARFPESAVDYVVADLLDLPKRWHNAFDLVVESITVQSMPLSVRDDAIAAVASTVAPGGRLLVISGVRADGVEVDGPPWPLTRAEIESFATGGLTTTSIEQIERADIPGARRWQAWFDRTPSRP</sequence>
<dbReference type="InterPro" id="IPR029063">
    <property type="entry name" value="SAM-dependent_MTases_sf"/>
</dbReference>
<dbReference type="GO" id="GO:0008168">
    <property type="term" value="F:methyltransferase activity"/>
    <property type="evidence" value="ECO:0007669"/>
    <property type="project" value="UniProtKB-KW"/>
</dbReference>
<protein>
    <submittedName>
        <fullName evidence="5">Methyltransferase type 12</fullName>
    </submittedName>
</protein>
<keyword evidence="2" id="KW-0808">Transferase</keyword>
<name>A0ABQ1UI47_9NOCA</name>
<dbReference type="Pfam" id="PF08241">
    <property type="entry name" value="Methyltransf_11"/>
    <property type="match status" value="1"/>
</dbReference>
<reference evidence="6" key="1">
    <citation type="journal article" date="2019" name="Int. J. Syst. Evol. Microbiol.">
        <title>The Global Catalogue of Microorganisms (GCM) 10K type strain sequencing project: providing services to taxonomists for standard genome sequencing and annotation.</title>
        <authorList>
            <consortium name="The Broad Institute Genomics Platform"/>
            <consortium name="The Broad Institute Genome Sequencing Center for Infectious Disease"/>
            <person name="Wu L."/>
            <person name="Ma J."/>
        </authorList>
    </citation>
    <scope>NUCLEOTIDE SEQUENCE [LARGE SCALE GENOMIC DNA]</scope>
    <source>
        <strain evidence="6">CCM 7855</strain>
    </source>
</reference>
<feature type="domain" description="Methyltransferase type 11" evidence="4">
    <location>
        <begin position="67"/>
        <end position="163"/>
    </location>
</feature>